<proteinExistence type="predicted"/>
<evidence type="ECO:0000313" key="2">
    <source>
        <dbReference type="Proteomes" id="UP000824540"/>
    </source>
</evidence>
<sequence length="208" mass="22689">MMHVPLNCKGSLAKQPSLPALLVQRLSGNPLWGLTQRVAGVGASSWHSCTLSVYRLYSWMFTEEVQVGCLTGGYDRGAHCEGDSTPQPPVFGFIPLTLARGGRARLRSEQVRLMGVFIRCHGCRFRGEQRIGGRVQEQLSINAHDNTELLLAVVSLIWSKLWTVSHCCVATLNPAEIVGPVAELSYDPLLAGTIDLASCFRANVDSQP</sequence>
<organism evidence="1 2">
    <name type="scientific">Albula glossodonta</name>
    <name type="common">roundjaw bonefish</name>
    <dbReference type="NCBI Taxonomy" id="121402"/>
    <lineage>
        <taxon>Eukaryota</taxon>
        <taxon>Metazoa</taxon>
        <taxon>Chordata</taxon>
        <taxon>Craniata</taxon>
        <taxon>Vertebrata</taxon>
        <taxon>Euteleostomi</taxon>
        <taxon>Actinopterygii</taxon>
        <taxon>Neopterygii</taxon>
        <taxon>Teleostei</taxon>
        <taxon>Albuliformes</taxon>
        <taxon>Albulidae</taxon>
        <taxon>Albula</taxon>
    </lineage>
</organism>
<protein>
    <submittedName>
        <fullName evidence="1">Uncharacterized protein</fullName>
    </submittedName>
</protein>
<reference evidence="1" key="1">
    <citation type="thesis" date="2021" institute="BYU ScholarsArchive" country="Provo, UT, USA">
        <title>Applications of and Algorithms for Genome Assembly and Genomic Analyses with an Emphasis on Marine Teleosts.</title>
        <authorList>
            <person name="Pickett B.D."/>
        </authorList>
    </citation>
    <scope>NUCLEOTIDE SEQUENCE</scope>
    <source>
        <strain evidence="1">HI-2016</strain>
    </source>
</reference>
<dbReference type="AlphaFoldDB" id="A0A8T2NEV4"/>
<evidence type="ECO:0000313" key="1">
    <source>
        <dbReference type="EMBL" id="KAG9336212.1"/>
    </source>
</evidence>
<name>A0A8T2NEV4_9TELE</name>
<dbReference type="Proteomes" id="UP000824540">
    <property type="component" value="Unassembled WGS sequence"/>
</dbReference>
<comment type="caution">
    <text evidence="1">The sequence shown here is derived from an EMBL/GenBank/DDBJ whole genome shotgun (WGS) entry which is preliminary data.</text>
</comment>
<accession>A0A8T2NEV4</accession>
<keyword evidence="2" id="KW-1185">Reference proteome</keyword>
<dbReference type="EMBL" id="JAFBMS010000102">
    <property type="protein sequence ID" value="KAG9336212.1"/>
    <property type="molecule type" value="Genomic_DNA"/>
</dbReference>
<gene>
    <name evidence="1" type="ORF">JZ751_002559</name>
</gene>